<evidence type="ECO:0000256" key="1">
    <source>
        <dbReference type="SAM" id="Coils"/>
    </source>
</evidence>
<name>A0A1G8A516_9HYPH</name>
<dbReference type="RefSeq" id="WP_090599837.1">
    <property type="nucleotide sequence ID" value="NZ_FNCS01000026.1"/>
</dbReference>
<evidence type="ECO:0000313" key="2">
    <source>
        <dbReference type="EMBL" id="SDH16029.1"/>
    </source>
</evidence>
<dbReference type="OrthoDB" id="7273732at2"/>
<dbReference type="SUPFAM" id="SSF47240">
    <property type="entry name" value="Ferritin-like"/>
    <property type="match status" value="1"/>
</dbReference>
<dbReference type="InterPro" id="IPR009078">
    <property type="entry name" value="Ferritin-like_SF"/>
</dbReference>
<dbReference type="Gene3D" id="1.20.1260.10">
    <property type="match status" value="1"/>
</dbReference>
<dbReference type="AlphaFoldDB" id="A0A1G8A516"/>
<dbReference type="EMBL" id="FNCS01000026">
    <property type="protein sequence ID" value="SDH16029.1"/>
    <property type="molecule type" value="Genomic_DNA"/>
</dbReference>
<evidence type="ECO:0000313" key="3">
    <source>
        <dbReference type="Proteomes" id="UP000199495"/>
    </source>
</evidence>
<dbReference type="PANTHER" id="PTHR30565:SF9">
    <property type="entry name" value="PROTEIN YCIF"/>
    <property type="match status" value="1"/>
</dbReference>
<dbReference type="PANTHER" id="PTHR30565">
    <property type="entry name" value="PROTEIN YCIF"/>
    <property type="match status" value="1"/>
</dbReference>
<sequence>MEKQALAIMKPQIKRIEHYPEMADRLQMHVHETEQQIERLDTILNDMLEKHSGIKDMMLSMGGSMAALSHAVAGDEILKDAFANYAFEHYEIAAYISLTGLCDATGAQNAVSLLEQNLNEERSMASWIEEHIVPTTLRFIDLSAAEETAKR</sequence>
<keyword evidence="3" id="KW-1185">Reference proteome</keyword>
<feature type="coiled-coil region" evidence="1">
    <location>
        <begin position="23"/>
        <end position="50"/>
    </location>
</feature>
<proteinExistence type="predicted"/>
<dbReference type="InterPro" id="IPR010287">
    <property type="entry name" value="DUF892_YciF-like"/>
</dbReference>
<keyword evidence="1" id="KW-0175">Coiled coil</keyword>
<gene>
    <name evidence="2" type="ORF">SAMN04487974_12610</name>
</gene>
<accession>A0A1G8A516</accession>
<protein>
    <submittedName>
        <fullName evidence="2">Ferritin-like metal-binding protein YciE</fullName>
    </submittedName>
</protein>
<organism evidence="2 3">
    <name type="scientific">Pelagibacterium luteolum</name>
    <dbReference type="NCBI Taxonomy" id="440168"/>
    <lineage>
        <taxon>Bacteria</taxon>
        <taxon>Pseudomonadati</taxon>
        <taxon>Pseudomonadota</taxon>
        <taxon>Alphaproteobacteria</taxon>
        <taxon>Hyphomicrobiales</taxon>
        <taxon>Devosiaceae</taxon>
        <taxon>Pelagibacterium</taxon>
    </lineage>
</organism>
<dbReference type="InterPro" id="IPR047114">
    <property type="entry name" value="YciF"/>
</dbReference>
<dbReference type="InterPro" id="IPR012347">
    <property type="entry name" value="Ferritin-like"/>
</dbReference>
<dbReference type="Pfam" id="PF05974">
    <property type="entry name" value="DUF892"/>
    <property type="match status" value="1"/>
</dbReference>
<reference evidence="2 3" key="1">
    <citation type="submission" date="2016-10" db="EMBL/GenBank/DDBJ databases">
        <authorList>
            <person name="de Groot N.N."/>
        </authorList>
    </citation>
    <scope>NUCLEOTIDE SEQUENCE [LARGE SCALE GENOMIC DNA]</scope>
    <source>
        <strain evidence="2 3">CGMCC 1.10267</strain>
    </source>
</reference>
<dbReference type="STRING" id="440168.SAMN04487974_12610"/>
<dbReference type="Proteomes" id="UP000199495">
    <property type="component" value="Unassembled WGS sequence"/>
</dbReference>